<dbReference type="InterPro" id="IPR049514">
    <property type="entry name" value="Fic-like_C"/>
</dbReference>
<organism evidence="3 4">
    <name type="scientific">Photorhabdus hindustanensis</name>
    <dbReference type="NCBI Taxonomy" id="2918802"/>
    <lineage>
        <taxon>Bacteria</taxon>
        <taxon>Pseudomonadati</taxon>
        <taxon>Pseudomonadota</taxon>
        <taxon>Gammaproteobacteria</taxon>
        <taxon>Enterobacterales</taxon>
        <taxon>Morganellaceae</taxon>
        <taxon>Photorhabdus</taxon>
    </lineage>
</organism>
<evidence type="ECO:0000256" key="1">
    <source>
        <dbReference type="SAM" id="MobiDB-lite"/>
    </source>
</evidence>
<dbReference type="InterPro" id="IPR036597">
    <property type="entry name" value="Fido-like_dom_sf"/>
</dbReference>
<dbReference type="Gene3D" id="1.10.3290.10">
    <property type="entry name" value="Fido-like domain"/>
    <property type="match status" value="1"/>
</dbReference>
<evidence type="ECO:0000313" key="4">
    <source>
        <dbReference type="Proteomes" id="UP000239550"/>
    </source>
</evidence>
<dbReference type="AlphaFoldDB" id="A0A2S8PXE6"/>
<keyword evidence="4" id="KW-1185">Reference proteome</keyword>
<accession>A0A2S8PXE6</accession>
<dbReference type="SUPFAM" id="SSF140931">
    <property type="entry name" value="Fic-like"/>
    <property type="match status" value="1"/>
</dbReference>
<dbReference type="EMBL" id="PUWT01000053">
    <property type="protein sequence ID" value="PQQ23729.1"/>
    <property type="molecule type" value="Genomic_DNA"/>
</dbReference>
<name>A0A2S8PXE6_9GAMM</name>
<feature type="domain" description="Filamentation induced by cAMP protein Fic-like C-terminal" evidence="2">
    <location>
        <begin position="129"/>
        <end position="191"/>
    </location>
</feature>
<protein>
    <recommendedName>
        <fullName evidence="2">Filamentation induced by cAMP protein Fic-like C-terminal domain-containing protein</fullName>
    </recommendedName>
</protein>
<reference evidence="3 4" key="1">
    <citation type="submission" date="2018-02" db="EMBL/GenBank/DDBJ databases">
        <title>Five New Genomes of Indian Photorhabdus Isolates TSA.</title>
        <authorList>
            <person name="Dubay B."/>
            <person name="Somvanshi V.S."/>
        </authorList>
    </citation>
    <scope>NUCLEOTIDE SEQUENCE [LARGE SCALE GENOMIC DNA]</scope>
    <source>
        <strain evidence="3 4">H1</strain>
    </source>
</reference>
<comment type="caution">
    <text evidence="3">The sequence shown here is derived from an EMBL/GenBank/DDBJ whole genome shotgun (WGS) entry which is preliminary data.</text>
</comment>
<gene>
    <name evidence="3" type="ORF">C6H66_18395</name>
</gene>
<dbReference type="Pfam" id="PF21247">
    <property type="entry name" value="Fic-like_C"/>
    <property type="match status" value="1"/>
</dbReference>
<proteinExistence type="predicted"/>
<sequence length="202" mass="22884">MIQLVAEISENIGRLNTEQEQIKAQRLRRINRIRTIHGSLAIEGNLLDASQIAAIIEGKRVIAPIREIQEARNAILAYEKLNHWYFTSEQNLLEAHYVLMKGLLDNAGSYRHNGVGVMDGEKVIHQATQQVKQLIMVLEGEMNRGQLQSALGLKDRNSFRQRYLQPALAAGLIEMSHPEKPSSPSQHYRLTAKGINLKNHHK</sequence>
<feature type="region of interest" description="Disordered" evidence="1">
    <location>
        <begin position="177"/>
        <end position="202"/>
    </location>
</feature>
<dbReference type="Proteomes" id="UP000239550">
    <property type="component" value="Unassembled WGS sequence"/>
</dbReference>
<evidence type="ECO:0000259" key="2">
    <source>
        <dbReference type="Pfam" id="PF21247"/>
    </source>
</evidence>
<evidence type="ECO:0000313" key="3">
    <source>
        <dbReference type="EMBL" id="PQQ23729.1"/>
    </source>
</evidence>